<dbReference type="AlphaFoldDB" id="A0A450YZ42"/>
<accession>A0A450YZ42</accession>
<name>A0A450YZ42_9GAMM</name>
<dbReference type="EMBL" id="CAADFT010000070">
    <property type="protein sequence ID" value="VFK46793.1"/>
    <property type="molecule type" value="Genomic_DNA"/>
</dbReference>
<reference evidence="1" key="1">
    <citation type="submission" date="2019-02" db="EMBL/GenBank/DDBJ databases">
        <authorList>
            <person name="Gruber-Vodicka R. H."/>
            <person name="Seah K. B. B."/>
        </authorList>
    </citation>
    <scope>NUCLEOTIDE SEQUENCE</scope>
    <source>
        <strain evidence="1">BECK_BZ125</strain>
    </source>
</reference>
<organism evidence="1">
    <name type="scientific">Candidatus Kentrum sp. TC</name>
    <dbReference type="NCBI Taxonomy" id="2126339"/>
    <lineage>
        <taxon>Bacteria</taxon>
        <taxon>Pseudomonadati</taxon>
        <taxon>Pseudomonadota</taxon>
        <taxon>Gammaproteobacteria</taxon>
        <taxon>Candidatus Kentrum</taxon>
    </lineage>
</organism>
<gene>
    <name evidence="1" type="ORF">BECKTC1821E_GA0114239_10704</name>
</gene>
<protein>
    <submittedName>
        <fullName evidence="1">Uncharacterized protein</fullName>
    </submittedName>
</protein>
<proteinExistence type="predicted"/>
<evidence type="ECO:0000313" key="1">
    <source>
        <dbReference type="EMBL" id="VFK46793.1"/>
    </source>
</evidence>
<sequence>MWLVAMKAGKGERGKRRMIGHPLAGRHLRVAKGDVRCNMSIRLDRFDSDGSHARK</sequence>